<comment type="caution">
    <text evidence="5">The sequence shown here is derived from an EMBL/GenBank/DDBJ whole genome shotgun (WGS) entry which is preliminary data.</text>
</comment>
<dbReference type="OrthoDB" id="9794300at2"/>
<evidence type="ECO:0000256" key="1">
    <source>
        <dbReference type="ARBA" id="ARBA00006328"/>
    </source>
</evidence>
<name>A0A2W1JIE2_9CYAN</name>
<dbReference type="GO" id="GO:0016491">
    <property type="term" value="F:oxidoreductase activity"/>
    <property type="evidence" value="ECO:0007669"/>
    <property type="project" value="UniProtKB-KW"/>
</dbReference>
<dbReference type="Gene3D" id="3.40.50.720">
    <property type="entry name" value="NAD(P)-binding Rossmann-like Domain"/>
    <property type="match status" value="1"/>
</dbReference>
<dbReference type="PANTHER" id="PTHR42748">
    <property type="entry name" value="NITROGEN METABOLITE REPRESSION PROTEIN NMRA FAMILY MEMBER"/>
    <property type="match status" value="1"/>
</dbReference>
<comment type="similarity">
    <text evidence="1">Belongs to the NmrA-type oxidoreductase family.</text>
</comment>
<feature type="domain" description="NmrA-like" evidence="4">
    <location>
        <begin position="2"/>
        <end position="274"/>
    </location>
</feature>
<dbReference type="Proteomes" id="UP000248857">
    <property type="component" value="Unassembled WGS sequence"/>
</dbReference>
<keyword evidence="2" id="KW-0521">NADP</keyword>
<dbReference type="InterPro" id="IPR008030">
    <property type="entry name" value="NmrA-like"/>
</dbReference>
<accession>A0A2W1JIE2</accession>
<dbReference type="InterPro" id="IPR036291">
    <property type="entry name" value="NAD(P)-bd_dom_sf"/>
</dbReference>
<sequence length="330" mass="37028">MQRILVIGSTGAMGSSVIRALVADQSRDCRILAMTRNPSSDYAKQLGKLDPQRIELIEGDLDDESSVKAAMEDIDTVFCNTAFFASGSVDGERAHAHVAIEAARQAGVNHFIYSSLDPASRLSGGRCCVPHYDAKASIEADIDYRRSDEFMRQVDDGWFSNHVSVLVTCPYIENFYDFFTPEDGELPNARVGKIFRGPIIGSGIWQMVALEDIGYFARMMVDDRQTWGGRTLRIASEEATMHEIVSTFEEVTGIPAVYQPMTEQEFLNSGLPNAHDPLNNMLIYRDGFFEQRNFEALRKLHPGLKSFRKWLHETGWRGEARSMRKTPPTG</sequence>
<evidence type="ECO:0000313" key="6">
    <source>
        <dbReference type="Proteomes" id="UP000248857"/>
    </source>
</evidence>
<keyword evidence="3 5" id="KW-0560">Oxidoreductase</keyword>
<dbReference type="SUPFAM" id="SSF51735">
    <property type="entry name" value="NAD(P)-binding Rossmann-fold domains"/>
    <property type="match status" value="1"/>
</dbReference>
<evidence type="ECO:0000256" key="2">
    <source>
        <dbReference type="ARBA" id="ARBA00022857"/>
    </source>
</evidence>
<gene>
    <name evidence="5" type="primary">azoB_4</name>
    <name evidence="5" type="ORF">C1752_02367</name>
</gene>
<evidence type="ECO:0000313" key="5">
    <source>
        <dbReference type="EMBL" id="PZD73228.1"/>
    </source>
</evidence>
<reference evidence="5 6" key="1">
    <citation type="journal article" date="2018" name="Sci. Rep.">
        <title>A novel species of the marine cyanobacterium Acaryochloris with a unique pigment content and lifestyle.</title>
        <authorList>
            <person name="Partensky F."/>
            <person name="Six C."/>
            <person name="Ratin M."/>
            <person name="Garczarek L."/>
            <person name="Vaulot D."/>
            <person name="Probert I."/>
            <person name="Calteau A."/>
            <person name="Gourvil P."/>
            <person name="Marie D."/>
            <person name="Grebert T."/>
            <person name="Bouchier C."/>
            <person name="Le Panse S."/>
            <person name="Gachenot M."/>
            <person name="Rodriguez F."/>
            <person name="Garrido J.L."/>
        </authorList>
    </citation>
    <scope>NUCLEOTIDE SEQUENCE [LARGE SCALE GENOMIC DNA]</scope>
    <source>
        <strain evidence="5 6">RCC1774</strain>
    </source>
</reference>
<protein>
    <submittedName>
        <fullName evidence="5">NAD(P)H azoreductase</fullName>
        <ecNumber evidence="5">1.7.-.-</ecNumber>
    </submittedName>
</protein>
<dbReference type="PANTHER" id="PTHR42748:SF30">
    <property type="entry name" value="NMRA-LIKE DOMAIN-CONTAINING PROTEIN"/>
    <property type="match status" value="1"/>
</dbReference>
<dbReference type="AlphaFoldDB" id="A0A2W1JIE2"/>
<organism evidence="5 6">
    <name type="scientific">Acaryochloris thomasi RCC1774</name>
    <dbReference type="NCBI Taxonomy" id="1764569"/>
    <lineage>
        <taxon>Bacteria</taxon>
        <taxon>Bacillati</taxon>
        <taxon>Cyanobacteriota</taxon>
        <taxon>Cyanophyceae</taxon>
        <taxon>Acaryochloridales</taxon>
        <taxon>Acaryochloridaceae</taxon>
        <taxon>Acaryochloris</taxon>
        <taxon>Acaryochloris thomasi</taxon>
    </lineage>
</organism>
<dbReference type="EC" id="1.7.-.-" evidence="5"/>
<dbReference type="Pfam" id="PF05368">
    <property type="entry name" value="NmrA"/>
    <property type="match status" value="1"/>
</dbReference>
<proteinExistence type="inferred from homology"/>
<dbReference type="InterPro" id="IPR051164">
    <property type="entry name" value="NmrA-like_oxidored"/>
</dbReference>
<dbReference type="RefSeq" id="WP_110986316.1">
    <property type="nucleotide sequence ID" value="NZ_CAWNWM010000006.1"/>
</dbReference>
<keyword evidence="6" id="KW-1185">Reference proteome</keyword>
<evidence type="ECO:0000259" key="4">
    <source>
        <dbReference type="Pfam" id="PF05368"/>
    </source>
</evidence>
<dbReference type="EMBL" id="PQWO01000006">
    <property type="protein sequence ID" value="PZD73228.1"/>
    <property type="molecule type" value="Genomic_DNA"/>
</dbReference>
<evidence type="ECO:0000256" key="3">
    <source>
        <dbReference type="ARBA" id="ARBA00023002"/>
    </source>
</evidence>
<dbReference type="CDD" id="cd05251">
    <property type="entry name" value="NmrA_like_SDR_a"/>
    <property type="match status" value="1"/>
</dbReference>
<dbReference type="Gene3D" id="3.90.25.10">
    <property type="entry name" value="UDP-galactose 4-epimerase, domain 1"/>
    <property type="match status" value="1"/>
</dbReference>